<dbReference type="EMBL" id="VOSM01000011">
    <property type="protein sequence ID" value="TXD34998.1"/>
    <property type="molecule type" value="Genomic_DNA"/>
</dbReference>
<dbReference type="RefSeq" id="WP_146982802.1">
    <property type="nucleotide sequence ID" value="NZ_VOSM01000011.1"/>
</dbReference>
<evidence type="ECO:0000313" key="1">
    <source>
        <dbReference type="EMBL" id="TXD34998.1"/>
    </source>
</evidence>
<dbReference type="AlphaFoldDB" id="A0A5C6XAD6"/>
<dbReference type="Pfam" id="PF04237">
    <property type="entry name" value="YjbR"/>
    <property type="match status" value="1"/>
</dbReference>
<organism evidence="1 2">
    <name type="scientific">Lujinxingia vulgaris</name>
    <dbReference type="NCBI Taxonomy" id="2600176"/>
    <lineage>
        <taxon>Bacteria</taxon>
        <taxon>Deltaproteobacteria</taxon>
        <taxon>Bradymonadales</taxon>
        <taxon>Lujinxingiaceae</taxon>
        <taxon>Lujinxingia</taxon>
    </lineage>
</organism>
<dbReference type="Gene3D" id="3.90.1150.30">
    <property type="match status" value="1"/>
</dbReference>
<dbReference type="InterPro" id="IPR058532">
    <property type="entry name" value="YjbR/MT2646/Rv2570-like"/>
</dbReference>
<gene>
    <name evidence="1" type="ORF">FRC98_17930</name>
</gene>
<dbReference type="PANTHER" id="PTHR35145:SF1">
    <property type="entry name" value="CYTOPLASMIC PROTEIN"/>
    <property type="match status" value="1"/>
</dbReference>
<dbReference type="SUPFAM" id="SSF142906">
    <property type="entry name" value="YjbR-like"/>
    <property type="match status" value="1"/>
</dbReference>
<dbReference type="PANTHER" id="PTHR35145">
    <property type="entry name" value="CYTOPLASMIC PROTEIN-RELATED"/>
    <property type="match status" value="1"/>
</dbReference>
<dbReference type="GO" id="GO:0003677">
    <property type="term" value="F:DNA binding"/>
    <property type="evidence" value="ECO:0007669"/>
    <property type="project" value="UniProtKB-KW"/>
</dbReference>
<proteinExistence type="predicted"/>
<dbReference type="Proteomes" id="UP000321412">
    <property type="component" value="Unassembled WGS sequence"/>
</dbReference>
<dbReference type="InterPro" id="IPR007351">
    <property type="entry name" value="YjbR"/>
</dbReference>
<dbReference type="InterPro" id="IPR038056">
    <property type="entry name" value="YjbR-like_sf"/>
</dbReference>
<sequence length="121" mass="14229">MDIWQVHDYAAALPEVSENFPFDEHTLVMRVMGKIFLLMNVQKEPASVNLKCEPERAVELRARYEAVLPGYHMNKRHWNTVMLGQDVRPELLRELIEHSYERVVAGLKKAERERIRAMREG</sequence>
<keyword evidence="1" id="KW-0238">DNA-binding</keyword>
<evidence type="ECO:0000313" key="2">
    <source>
        <dbReference type="Proteomes" id="UP000321412"/>
    </source>
</evidence>
<reference evidence="1 2" key="1">
    <citation type="submission" date="2019-08" db="EMBL/GenBank/DDBJ databases">
        <title>Bradymonadales sp. TMQ4.</title>
        <authorList>
            <person name="Liang Q."/>
        </authorList>
    </citation>
    <scope>NUCLEOTIDE SEQUENCE [LARGE SCALE GENOMIC DNA]</scope>
    <source>
        <strain evidence="1 2">TMQ4</strain>
    </source>
</reference>
<protein>
    <submittedName>
        <fullName evidence="1">MmcQ/YjbR family DNA-binding protein</fullName>
    </submittedName>
</protein>
<accession>A0A5C6XAD6</accession>
<comment type="caution">
    <text evidence="1">The sequence shown here is derived from an EMBL/GenBank/DDBJ whole genome shotgun (WGS) entry which is preliminary data.</text>
</comment>
<keyword evidence="2" id="KW-1185">Reference proteome</keyword>
<name>A0A5C6XAD6_9DELT</name>
<dbReference type="OrthoDB" id="9804614at2"/>